<sequence>MGVVGGRPDEMEGHGERDSGGSVKRRRGQCENGRLKEEDPTRWRAMASETAMELGVVLREWRAMARTWDGSGQLEACEALVERWQDGLKVGEGGEEVLGPLQRLEGLLHDGHSNSNGERGKKWRMGG</sequence>
<reference evidence="2 3" key="1">
    <citation type="journal article" date="2005" name="PLoS Biol.">
        <title>The genomes of Oryza sativa: a history of duplications.</title>
        <authorList>
            <person name="Yu J."/>
            <person name="Wang J."/>
            <person name="Lin W."/>
            <person name="Li S."/>
            <person name="Li H."/>
            <person name="Zhou J."/>
            <person name="Ni P."/>
            <person name="Dong W."/>
            <person name="Hu S."/>
            <person name="Zeng C."/>
            <person name="Zhang J."/>
            <person name="Zhang Y."/>
            <person name="Li R."/>
            <person name="Xu Z."/>
            <person name="Li S."/>
            <person name="Li X."/>
            <person name="Zheng H."/>
            <person name="Cong L."/>
            <person name="Lin L."/>
            <person name="Yin J."/>
            <person name="Geng J."/>
            <person name="Li G."/>
            <person name="Shi J."/>
            <person name="Liu J."/>
            <person name="Lv H."/>
            <person name="Li J."/>
            <person name="Wang J."/>
            <person name="Deng Y."/>
            <person name="Ran L."/>
            <person name="Shi X."/>
            <person name="Wang X."/>
            <person name="Wu Q."/>
            <person name="Li C."/>
            <person name="Ren X."/>
            <person name="Wang J."/>
            <person name="Wang X."/>
            <person name="Li D."/>
            <person name="Liu D."/>
            <person name="Zhang X."/>
            <person name="Ji Z."/>
            <person name="Zhao W."/>
            <person name="Sun Y."/>
            <person name="Zhang Z."/>
            <person name="Bao J."/>
            <person name="Han Y."/>
            <person name="Dong L."/>
            <person name="Ji J."/>
            <person name="Chen P."/>
            <person name="Wu S."/>
            <person name="Liu J."/>
            <person name="Xiao Y."/>
            <person name="Bu D."/>
            <person name="Tan J."/>
            <person name="Yang L."/>
            <person name="Ye C."/>
            <person name="Zhang J."/>
            <person name="Xu J."/>
            <person name="Zhou Y."/>
            <person name="Yu Y."/>
            <person name="Zhang B."/>
            <person name="Zhuang S."/>
            <person name="Wei H."/>
            <person name="Liu B."/>
            <person name="Lei M."/>
            <person name="Yu H."/>
            <person name="Li Y."/>
            <person name="Xu H."/>
            <person name="Wei S."/>
            <person name="He X."/>
            <person name="Fang L."/>
            <person name="Zhang Z."/>
            <person name="Zhang Y."/>
            <person name="Huang X."/>
            <person name="Su Z."/>
            <person name="Tong W."/>
            <person name="Li J."/>
            <person name="Tong Z."/>
            <person name="Li S."/>
            <person name="Ye J."/>
            <person name="Wang L."/>
            <person name="Fang L."/>
            <person name="Lei T."/>
            <person name="Chen C."/>
            <person name="Chen H."/>
            <person name="Xu Z."/>
            <person name="Li H."/>
            <person name="Huang H."/>
            <person name="Zhang F."/>
            <person name="Xu H."/>
            <person name="Li N."/>
            <person name="Zhao C."/>
            <person name="Li S."/>
            <person name="Dong L."/>
            <person name="Huang Y."/>
            <person name="Li L."/>
            <person name="Xi Y."/>
            <person name="Qi Q."/>
            <person name="Li W."/>
            <person name="Zhang B."/>
            <person name="Hu W."/>
            <person name="Zhang Y."/>
            <person name="Tian X."/>
            <person name="Jiao Y."/>
            <person name="Liang X."/>
            <person name="Jin J."/>
            <person name="Gao L."/>
            <person name="Zheng W."/>
            <person name="Hao B."/>
            <person name="Liu S."/>
            <person name="Wang W."/>
            <person name="Yuan L."/>
            <person name="Cao M."/>
            <person name="McDermott J."/>
            <person name="Samudrala R."/>
            <person name="Wang J."/>
            <person name="Wong G.K."/>
            <person name="Yang H."/>
        </authorList>
    </citation>
    <scope>NUCLEOTIDE SEQUENCE [LARGE SCALE GENOMIC DNA]</scope>
    <source>
        <strain evidence="3">cv. 93-11</strain>
    </source>
</reference>
<dbReference type="AlphaFoldDB" id="A2Z508"/>
<dbReference type="Gramene" id="BGIOSGA032526-TA">
    <property type="protein sequence ID" value="BGIOSGA032526-PA"/>
    <property type="gene ID" value="BGIOSGA032526"/>
</dbReference>
<dbReference type="Proteomes" id="UP000007015">
    <property type="component" value="Chromosome 10"/>
</dbReference>
<feature type="region of interest" description="Disordered" evidence="1">
    <location>
        <begin position="107"/>
        <end position="127"/>
    </location>
</feature>
<protein>
    <submittedName>
        <fullName evidence="2">Uncharacterized protein</fullName>
    </submittedName>
</protein>
<dbReference type="HOGENOM" id="CLU_168558_0_0_1"/>
<evidence type="ECO:0000256" key="1">
    <source>
        <dbReference type="SAM" id="MobiDB-lite"/>
    </source>
</evidence>
<accession>A2Z508</accession>
<evidence type="ECO:0000313" key="2">
    <source>
        <dbReference type="EMBL" id="EAY77692.1"/>
    </source>
</evidence>
<dbReference type="EMBL" id="CM000135">
    <property type="protein sequence ID" value="EAY77692.1"/>
    <property type="molecule type" value="Genomic_DNA"/>
</dbReference>
<proteinExistence type="predicted"/>
<gene>
    <name evidence="2" type="ORF">OsI_32733</name>
</gene>
<keyword evidence="3" id="KW-1185">Reference proteome</keyword>
<dbReference type="OMA" id="WRAMASE"/>
<evidence type="ECO:0000313" key="3">
    <source>
        <dbReference type="Proteomes" id="UP000007015"/>
    </source>
</evidence>
<organism evidence="2 3">
    <name type="scientific">Oryza sativa subsp. indica</name>
    <name type="common">Rice</name>
    <dbReference type="NCBI Taxonomy" id="39946"/>
    <lineage>
        <taxon>Eukaryota</taxon>
        <taxon>Viridiplantae</taxon>
        <taxon>Streptophyta</taxon>
        <taxon>Embryophyta</taxon>
        <taxon>Tracheophyta</taxon>
        <taxon>Spermatophyta</taxon>
        <taxon>Magnoliopsida</taxon>
        <taxon>Liliopsida</taxon>
        <taxon>Poales</taxon>
        <taxon>Poaceae</taxon>
        <taxon>BOP clade</taxon>
        <taxon>Oryzoideae</taxon>
        <taxon>Oryzeae</taxon>
        <taxon>Oryzinae</taxon>
        <taxon>Oryza</taxon>
        <taxon>Oryza sativa</taxon>
    </lineage>
</organism>
<feature type="compositionally biased region" description="Basic and acidic residues" evidence="1">
    <location>
        <begin position="7"/>
        <end position="19"/>
    </location>
</feature>
<name>A2Z508_ORYSI</name>
<feature type="region of interest" description="Disordered" evidence="1">
    <location>
        <begin position="1"/>
        <end position="40"/>
    </location>
</feature>